<gene>
    <name evidence="1" type="ORF">PAXRUDRAFT_20273</name>
</gene>
<dbReference type="HOGENOM" id="CLU_3051009_0_0_1"/>
<keyword evidence="2" id="KW-1185">Reference proteome</keyword>
<protein>
    <submittedName>
        <fullName evidence="1">Uncharacterized protein</fullName>
    </submittedName>
</protein>
<dbReference type="Proteomes" id="UP000054538">
    <property type="component" value="Unassembled WGS sequence"/>
</dbReference>
<dbReference type="EMBL" id="KN829216">
    <property type="protein sequence ID" value="KIK74041.1"/>
    <property type="molecule type" value="Genomic_DNA"/>
</dbReference>
<evidence type="ECO:0000313" key="1">
    <source>
        <dbReference type="EMBL" id="KIK74041.1"/>
    </source>
</evidence>
<dbReference type="AlphaFoldDB" id="A0A0D0CSV5"/>
<evidence type="ECO:0000313" key="2">
    <source>
        <dbReference type="Proteomes" id="UP000054538"/>
    </source>
</evidence>
<reference evidence="2" key="2">
    <citation type="submission" date="2015-01" db="EMBL/GenBank/DDBJ databases">
        <title>Evolutionary Origins and Diversification of the Mycorrhizal Mutualists.</title>
        <authorList>
            <consortium name="DOE Joint Genome Institute"/>
            <consortium name="Mycorrhizal Genomics Consortium"/>
            <person name="Kohler A."/>
            <person name="Kuo A."/>
            <person name="Nagy L.G."/>
            <person name="Floudas D."/>
            <person name="Copeland A."/>
            <person name="Barry K.W."/>
            <person name="Cichocki N."/>
            <person name="Veneault-Fourrey C."/>
            <person name="LaButti K."/>
            <person name="Lindquist E.A."/>
            <person name="Lipzen A."/>
            <person name="Lundell T."/>
            <person name="Morin E."/>
            <person name="Murat C."/>
            <person name="Riley R."/>
            <person name="Ohm R."/>
            <person name="Sun H."/>
            <person name="Tunlid A."/>
            <person name="Henrissat B."/>
            <person name="Grigoriev I.V."/>
            <person name="Hibbett D.S."/>
            <person name="Martin F."/>
        </authorList>
    </citation>
    <scope>NUCLEOTIDE SEQUENCE [LARGE SCALE GENOMIC DNA]</scope>
    <source>
        <strain evidence="2">Ve08.2h10</strain>
    </source>
</reference>
<dbReference type="InParanoid" id="A0A0D0CSV5"/>
<name>A0A0D0CSV5_9AGAM</name>
<reference evidence="1 2" key="1">
    <citation type="submission" date="2014-04" db="EMBL/GenBank/DDBJ databases">
        <authorList>
            <consortium name="DOE Joint Genome Institute"/>
            <person name="Kuo A."/>
            <person name="Kohler A."/>
            <person name="Jargeat P."/>
            <person name="Nagy L.G."/>
            <person name="Floudas D."/>
            <person name="Copeland A."/>
            <person name="Barry K.W."/>
            <person name="Cichocki N."/>
            <person name="Veneault-Fourrey C."/>
            <person name="LaButti K."/>
            <person name="Lindquist E.A."/>
            <person name="Lipzen A."/>
            <person name="Lundell T."/>
            <person name="Morin E."/>
            <person name="Murat C."/>
            <person name="Sun H."/>
            <person name="Tunlid A."/>
            <person name="Henrissat B."/>
            <person name="Grigoriev I.V."/>
            <person name="Hibbett D.S."/>
            <person name="Martin F."/>
            <person name="Nordberg H.P."/>
            <person name="Cantor M.N."/>
            <person name="Hua S.X."/>
        </authorList>
    </citation>
    <scope>NUCLEOTIDE SEQUENCE [LARGE SCALE GENOMIC DNA]</scope>
    <source>
        <strain evidence="1 2">Ve08.2h10</strain>
    </source>
</reference>
<organism evidence="1 2">
    <name type="scientific">Paxillus rubicundulus Ve08.2h10</name>
    <dbReference type="NCBI Taxonomy" id="930991"/>
    <lineage>
        <taxon>Eukaryota</taxon>
        <taxon>Fungi</taxon>
        <taxon>Dikarya</taxon>
        <taxon>Basidiomycota</taxon>
        <taxon>Agaricomycotina</taxon>
        <taxon>Agaricomycetes</taxon>
        <taxon>Agaricomycetidae</taxon>
        <taxon>Boletales</taxon>
        <taxon>Paxilineae</taxon>
        <taxon>Paxillaceae</taxon>
        <taxon>Paxillus</taxon>
    </lineage>
</organism>
<accession>A0A0D0CSV5</accession>
<sequence length="54" mass="6233">MYQIRENDWATNPNIIGMLTVGYDYYRHPITCDESIDLLRALPPSPPPPCHPIH</sequence>
<proteinExistence type="predicted"/>